<name>A0A1H6VY04_9MICO</name>
<sequence length="333" mass="35776">MPALLILGGTAWLGRETAAQAVASGWDVTCLARGESGVIAPGATLVRADRDRPDAYDAVKGRDWDAVVEVSWQPRHVREAAEALEGRVLHWTYVSSVAAYQPTCEVIAEDAPLREPVDPDARVDGAQYDAAKVRCELDTLESHPEALLLRAGVIIGPGDPTERFAYWPRRAAQAGTGPMLVPGPPAHPVQLIDVRDLVAWTLDAIEAGLSGPVNVVGDQRPGAYAVELAREVAGAVGPQVDVDPTWLLAHGVTPWKGPGSLPLWVPDDGGPARIGYHSDERFLATGGRRRSLMESIRDILAEERALGIDRDVEGGLSRDRELELLAAWEAERG</sequence>
<evidence type="ECO:0000259" key="1">
    <source>
        <dbReference type="Pfam" id="PF01370"/>
    </source>
</evidence>
<dbReference type="eggNOG" id="COG0451">
    <property type="taxonomic scope" value="Bacteria"/>
</dbReference>
<protein>
    <submittedName>
        <fullName evidence="2">Nucleoside-diphosphate-sugar epimerase</fullName>
    </submittedName>
</protein>
<evidence type="ECO:0000313" key="3">
    <source>
        <dbReference type="Proteomes" id="UP000183315"/>
    </source>
</evidence>
<proteinExistence type="predicted"/>
<accession>A0A1H6VY04</accession>
<reference evidence="3" key="1">
    <citation type="submission" date="2016-10" db="EMBL/GenBank/DDBJ databases">
        <authorList>
            <person name="Varghese N."/>
        </authorList>
    </citation>
    <scope>NUCLEOTIDE SEQUENCE [LARGE SCALE GENOMIC DNA]</scope>
    <source>
        <strain evidence="3">DSM 24868</strain>
    </source>
</reference>
<keyword evidence="3" id="KW-1185">Reference proteome</keyword>
<dbReference type="SUPFAM" id="SSF51735">
    <property type="entry name" value="NAD(P)-binding Rossmann-fold domains"/>
    <property type="match status" value="1"/>
</dbReference>
<dbReference type="Pfam" id="PF01370">
    <property type="entry name" value="Epimerase"/>
    <property type="match status" value="1"/>
</dbReference>
<gene>
    <name evidence="2" type="ORF">SAMN05421637_0725</name>
</gene>
<evidence type="ECO:0000313" key="2">
    <source>
        <dbReference type="EMBL" id="SEJ08596.1"/>
    </source>
</evidence>
<dbReference type="AlphaFoldDB" id="A0A1H6VY04"/>
<feature type="domain" description="NAD-dependent epimerase/dehydratase" evidence="1">
    <location>
        <begin position="5"/>
        <end position="211"/>
    </location>
</feature>
<dbReference type="Proteomes" id="UP000183315">
    <property type="component" value="Unassembled WGS sequence"/>
</dbReference>
<dbReference type="Gene3D" id="3.40.50.720">
    <property type="entry name" value="NAD(P)-binding Rossmann-like Domain"/>
    <property type="match status" value="1"/>
</dbReference>
<dbReference type="InterPro" id="IPR036291">
    <property type="entry name" value="NAD(P)-bd_dom_sf"/>
</dbReference>
<dbReference type="EMBL" id="FNZI01000002">
    <property type="protein sequence ID" value="SEJ08596.1"/>
    <property type="molecule type" value="Genomic_DNA"/>
</dbReference>
<organism evidence="2 3">
    <name type="scientific">Demequina mangrovi</name>
    <dbReference type="NCBI Taxonomy" id="1043493"/>
    <lineage>
        <taxon>Bacteria</taxon>
        <taxon>Bacillati</taxon>
        <taxon>Actinomycetota</taxon>
        <taxon>Actinomycetes</taxon>
        <taxon>Micrococcales</taxon>
        <taxon>Demequinaceae</taxon>
        <taxon>Demequina</taxon>
    </lineage>
</organism>
<dbReference type="InterPro" id="IPR001509">
    <property type="entry name" value="Epimerase_deHydtase"/>
</dbReference>
<dbReference type="STRING" id="1043493.SAMN05421637_0725"/>
<dbReference type="RefSeq" id="WP_042216439.1">
    <property type="nucleotide sequence ID" value="NZ_BBLU01000017.1"/>
</dbReference>